<name>A0A815C6C7_9BILA</name>
<evidence type="ECO:0000313" key="3">
    <source>
        <dbReference type="Proteomes" id="UP000663829"/>
    </source>
</evidence>
<comment type="caution">
    <text evidence="1">The sequence shown here is derived from an EMBL/GenBank/DDBJ whole genome shotgun (WGS) entry which is preliminary data.</text>
</comment>
<proteinExistence type="predicted"/>
<keyword evidence="3" id="KW-1185">Reference proteome</keyword>
<dbReference type="Proteomes" id="UP000681722">
    <property type="component" value="Unassembled WGS sequence"/>
</dbReference>
<reference evidence="1" key="1">
    <citation type="submission" date="2021-02" db="EMBL/GenBank/DDBJ databases">
        <authorList>
            <person name="Nowell W R."/>
        </authorList>
    </citation>
    <scope>NUCLEOTIDE SEQUENCE</scope>
</reference>
<evidence type="ECO:0000313" key="2">
    <source>
        <dbReference type="EMBL" id="CAF4079923.1"/>
    </source>
</evidence>
<protein>
    <submittedName>
        <fullName evidence="1">Uncharacterized protein</fullName>
    </submittedName>
</protein>
<dbReference type="EMBL" id="CAJNOQ010011696">
    <property type="protein sequence ID" value="CAF1282995.1"/>
    <property type="molecule type" value="Genomic_DNA"/>
</dbReference>
<organism evidence="1 3">
    <name type="scientific">Didymodactylos carnosus</name>
    <dbReference type="NCBI Taxonomy" id="1234261"/>
    <lineage>
        <taxon>Eukaryota</taxon>
        <taxon>Metazoa</taxon>
        <taxon>Spiralia</taxon>
        <taxon>Gnathifera</taxon>
        <taxon>Rotifera</taxon>
        <taxon>Eurotatoria</taxon>
        <taxon>Bdelloidea</taxon>
        <taxon>Philodinida</taxon>
        <taxon>Philodinidae</taxon>
        <taxon>Didymodactylos</taxon>
    </lineage>
</organism>
<sequence length="326" mass="37913">MDISFEQNICLIIPTIVSLSLEHLSIVGSRCYFDHLAHLYEHTPRLQYLNVDIWDSDDDDPQLPFAVLSMITLKFACQTSARLVTSLLQKTPSLNHLTVETKGISMDGQLWELTIVNYLPKLKVFQLKMQLEFINHDNMEQQIEQLLDSYRSQFWLKEHKWFVQCYWNPEDDAGSVYLHTLPYGFDDFDLNIHDGSLVFKSTTPRDDDYCSYSRVRNLYYCYYSTENTIFACIHFSNIRHITLTLPYNDHLQSAVPRLYNLVSLDVRMNTWCPHDNDLPQLQAVLDRAPRLYSLKFGSWASSASQTKQANKLLNPLGIEARVAIQV</sequence>
<dbReference type="EMBL" id="CAJOBC010028766">
    <property type="protein sequence ID" value="CAF4079923.1"/>
    <property type="molecule type" value="Genomic_DNA"/>
</dbReference>
<dbReference type="OrthoDB" id="9996228at2759"/>
<accession>A0A815C6C7</accession>
<dbReference type="Proteomes" id="UP000663829">
    <property type="component" value="Unassembled WGS sequence"/>
</dbReference>
<dbReference type="Gene3D" id="3.80.10.10">
    <property type="entry name" value="Ribonuclease Inhibitor"/>
    <property type="match status" value="1"/>
</dbReference>
<dbReference type="AlphaFoldDB" id="A0A815C6C7"/>
<gene>
    <name evidence="1" type="ORF">GPM918_LOCUS27646</name>
    <name evidence="2" type="ORF">SRO942_LOCUS28003</name>
</gene>
<dbReference type="InterPro" id="IPR032675">
    <property type="entry name" value="LRR_dom_sf"/>
</dbReference>
<evidence type="ECO:0000313" key="1">
    <source>
        <dbReference type="EMBL" id="CAF1282995.1"/>
    </source>
</evidence>